<comment type="similarity">
    <text evidence="3">Belongs to the short-chain dehydrogenases/reductases (SDR) family. 2,4-dienoyl-CoA reductase subfamily.</text>
</comment>
<reference evidence="12 13" key="2">
    <citation type="journal article" date="2019" name="G3 (Bethesda)">
        <title>Hybrid Assembly of the Genome of the Entomopathogenic Nematode Steinernema carpocapsae Identifies the X-Chromosome.</title>
        <authorList>
            <person name="Serra L."/>
            <person name="Macchietto M."/>
            <person name="Macias-Munoz A."/>
            <person name="McGill C.J."/>
            <person name="Rodriguez I.M."/>
            <person name="Rodriguez B."/>
            <person name="Murad R."/>
            <person name="Mortazavi A."/>
        </authorList>
    </citation>
    <scope>NUCLEOTIDE SEQUENCE [LARGE SCALE GENOMIC DNA]</scope>
    <source>
        <strain evidence="12 13">ALL</strain>
    </source>
</reference>
<dbReference type="STRING" id="34508.A0A4U5M9D4"/>
<evidence type="ECO:0000256" key="8">
    <source>
        <dbReference type="ARBA" id="ARBA00048009"/>
    </source>
</evidence>
<dbReference type="GO" id="GO:0009062">
    <property type="term" value="P:fatty acid catabolic process"/>
    <property type="evidence" value="ECO:0007669"/>
    <property type="project" value="InterPro"/>
</dbReference>
<organism evidence="12 13">
    <name type="scientific">Steinernema carpocapsae</name>
    <name type="common">Entomopathogenic nematode</name>
    <dbReference type="NCBI Taxonomy" id="34508"/>
    <lineage>
        <taxon>Eukaryota</taxon>
        <taxon>Metazoa</taxon>
        <taxon>Ecdysozoa</taxon>
        <taxon>Nematoda</taxon>
        <taxon>Chromadorea</taxon>
        <taxon>Rhabditida</taxon>
        <taxon>Tylenchina</taxon>
        <taxon>Panagrolaimomorpha</taxon>
        <taxon>Strongyloidoidea</taxon>
        <taxon>Steinernematidae</taxon>
        <taxon>Steinernema</taxon>
    </lineage>
</organism>
<evidence type="ECO:0000313" key="13">
    <source>
        <dbReference type="Proteomes" id="UP000298663"/>
    </source>
</evidence>
<dbReference type="PANTHER" id="PTHR43296">
    <property type="entry name" value="PEROXISOMAL 2,4-DIENOYL-COA REDUCTASE"/>
    <property type="match status" value="1"/>
</dbReference>
<dbReference type="InterPro" id="IPR045017">
    <property type="entry name" value="DECR2-like"/>
</dbReference>
<comment type="caution">
    <text evidence="12">The sequence shown here is derived from an EMBL/GenBank/DDBJ whole genome shotgun (WGS) entry which is preliminary data.</text>
</comment>
<evidence type="ECO:0000256" key="1">
    <source>
        <dbReference type="ARBA" id="ARBA00022857"/>
    </source>
</evidence>
<dbReference type="GO" id="GO:0005777">
    <property type="term" value="C:peroxisome"/>
    <property type="evidence" value="ECO:0007669"/>
    <property type="project" value="TreeGrafter"/>
</dbReference>
<proteinExistence type="inferred from homology"/>
<sequence length="95" mass="10111">MFWILQFYISPSETNGPGPIQASTKPRRTRTPSDRAVRGGDGADSNEHCEHVIPLGRCGTPRDMANAVSFLASDEAAYVCGTTLVVDGGAMLGKE</sequence>
<dbReference type="InterPro" id="IPR036291">
    <property type="entry name" value="NAD(P)-bd_dom_sf"/>
</dbReference>
<dbReference type="EC" id="1.3.1.124" evidence="5"/>
<evidence type="ECO:0000256" key="4">
    <source>
        <dbReference type="ARBA" id="ARBA00025939"/>
    </source>
</evidence>
<accession>A0A4U5M9D4</accession>
<keyword evidence="2" id="KW-0560">Oxidoreductase</keyword>
<evidence type="ECO:0000313" key="12">
    <source>
        <dbReference type="EMBL" id="TKR65273.1"/>
    </source>
</evidence>
<comment type="catalytic activity">
    <reaction evidence="8">
        <text>a (2E,4E)-dienoyl-CoA + NADPH + H(+) = a 4,5-saturated-(3E)-enoyl-CoA + NADP(+)</text>
        <dbReference type="Rhea" id="RHEA:45912"/>
        <dbReference type="ChEBI" id="CHEBI:15378"/>
        <dbReference type="ChEBI" id="CHEBI:57783"/>
        <dbReference type="ChEBI" id="CHEBI:58349"/>
        <dbReference type="ChEBI" id="CHEBI:85101"/>
        <dbReference type="ChEBI" id="CHEBI:85493"/>
        <dbReference type="EC" id="1.3.1.124"/>
    </reaction>
</comment>
<comment type="catalytic activity">
    <reaction evidence="10">
        <text>(2E,4Z,7Z,10Z,13Z,16Z,19Z)-docosaheptaenoyl-CoA + NADPH + H(+) = (3E,7Z,10Z,13Z,16Z,19Z)-docosahexaenoyl-CoA + NADP(+)</text>
        <dbReference type="Rhea" id="RHEA:44920"/>
        <dbReference type="ChEBI" id="CHEBI:15378"/>
        <dbReference type="ChEBI" id="CHEBI:57783"/>
        <dbReference type="ChEBI" id="CHEBI:58349"/>
        <dbReference type="ChEBI" id="CHEBI:77559"/>
        <dbReference type="ChEBI" id="CHEBI:84791"/>
    </reaction>
</comment>
<gene>
    <name evidence="12" type="ORF">L596_025700</name>
</gene>
<dbReference type="PANTHER" id="PTHR43296:SF2">
    <property type="entry name" value="PEROXISOMAL 2,4-DIENOYL-COA REDUCTASE [(3E)-ENOYL-COA-PRODUCING]"/>
    <property type="match status" value="1"/>
</dbReference>
<reference evidence="12 13" key="1">
    <citation type="journal article" date="2015" name="Genome Biol.">
        <title>Comparative genomics of Steinernema reveals deeply conserved gene regulatory networks.</title>
        <authorList>
            <person name="Dillman A.R."/>
            <person name="Macchietto M."/>
            <person name="Porter C.F."/>
            <person name="Rogers A."/>
            <person name="Williams B."/>
            <person name="Antoshechkin I."/>
            <person name="Lee M.M."/>
            <person name="Goodwin Z."/>
            <person name="Lu X."/>
            <person name="Lewis E.E."/>
            <person name="Goodrich-Blair H."/>
            <person name="Stock S.P."/>
            <person name="Adams B.J."/>
            <person name="Sternberg P.W."/>
            <person name="Mortazavi A."/>
        </authorList>
    </citation>
    <scope>NUCLEOTIDE SEQUENCE [LARGE SCALE GENOMIC DNA]</scope>
    <source>
        <strain evidence="12 13">ALL</strain>
    </source>
</reference>
<evidence type="ECO:0000256" key="2">
    <source>
        <dbReference type="ARBA" id="ARBA00023002"/>
    </source>
</evidence>
<dbReference type="OrthoDB" id="47007at2759"/>
<evidence type="ECO:0000256" key="10">
    <source>
        <dbReference type="ARBA" id="ARBA00048631"/>
    </source>
</evidence>
<evidence type="ECO:0000256" key="6">
    <source>
        <dbReference type="ARBA" id="ARBA00026221"/>
    </source>
</evidence>
<evidence type="ECO:0000256" key="7">
    <source>
        <dbReference type="ARBA" id="ARBA00030890"/>
    </source>
</evidence>
<dbReference type="AlphaFoldDB" id="A0A4U5M9D4"/>
<evidence type="ECO:0000256" key="11">
    <source>
        <dbReference type="SAM" id="MobiDB-lite"/>
    </source>
</evidence>
<dbReference type="EMBL" id="AZBU02000009">
    <property type="protein sequence ID" value="TKR65273.1"/>
    <property type="molecule type" value="Genomic_DNA"/>
</dbReference>
<dbReference type="SUPFAM" id="SSF51735">
    <property type="entry name" value="NAD(P)-binding Rossmann-fold domains"/>
    <property type="match status" value="1"/>
</dbReference>
<keyword evidence="1" id="KW-0521">NADP</keyword>
<dbReference type="InterPro" id="IPR002347">
    <property type="entry name" value="SDR_fam"/>
</dbReference>
<evidence type="ECO:0000256" key="9">
    <source>
        <dbReference type="ARBA" id="ARBA00048340"/>
    </source>
</evidence>
<dbReference type="Pfam" id="PF13561">
    <property type="entry name" value="adh_short_C2"/>
    <property type="match status" value="1"/>
</dbReference>
<dbReference type="Gene3D" id="3.40.50.720">
    <property type="entry name" value="NAD(P)-binding Rossmann-like Domain"/>
    <property type="match status" value="1"/>
</dbReference>
<feature type="region of interest" description="Disordered" evidence="11">
    <location>
        <begin position="11"/>
        <end position="48"/>
    </location>
</feature>
<dbReference type="GO" id="GO:0008670">
    <property type="term" value="F:2,4-dienoyl-CoA reductase (NADPH) activity"/>
    <property type="evidence" value="ECO:0007669"/>
    <property type="project" value="InterPro"/>
</dbReference>
<comment type="catalytic activity">
    <reaction evidence="9">
        <text>a (2E,4Z)-dienoyl-CoA + NADPH + H(+) = a 4,5-saturated-(3E)-enoyl-CoA + NADP(+)</text>
        <dbReference type="Rhea" id="RHEA:61892"/>
        <dbReference type="ChEBI" id="CHEBI:15378"/>
        <dbReference type="ChEBI" id="CHEBI:57783"/>
        <dbReference type="ChEBI" id="CHEBI:58349"/>
        <dbReference type="ChEBI" id="CHEBI:85099"/>
        <dbReference type="ChEBI" id="CHEBI:85493"/>
        <dbReference type="EC" id="1.3.1.124"/>
    </reaction>
</comment>
<dbReference type="Proteomes" id="UP000298663">
    <property type="component" value="Unassembled WGS sequence"/>
</dbReference>
<evidence type="ECO:0000256" key="5">
    <source>
        <dbReference type="ARBA" id="ARBA00026117"/>
    </source>
</evidence>
<comment type="subunit">
    <text evidence="4">Monomer, dimer and oligomer.</text>
</comment>
<protein>
    <recommendedName>
        <fullName evidence="6">Peroxisomal 2,4-dienoyl-CoA reductase [(3E)-enoyl-CoA-producing]</fullName>
        <ecNumber evidence="5">1.3.1.124</ecNumber>
    </recommendedName>
    <alternativeName>
        <fullName evidence="7">2,4-dienoyl-CoA reductase 2</fullName>
    </alternativeName>
</protein>
<name>A0A4U5M9D4_STECR</name>
<evidence type="ECO:0000256" key="3">
    <source>
        <dbReference type="ARBA" id="ARBA00025787"/>
    </source>
</evidence>
<keyword evidence="13" id="KW-1185">Reference proteome</keyword>